<reference evidence="1 2" key="1">
    <citation type="submission" date="2016-03" db="EMBL/GenBank/DDBJ databases">
        <authorList>
            <person name="Ploux O."/>
        </authorList>
    </citation>
    <scope>NUCLEOTIDE SEQUENCE [LARGE SCALE GENOMIC DNA]</scope>
    <source>
        <strain evidence="1 2">URUG2</strain>
    </source>
</reference>
<dbReference type="EMBL" id="FJUY01000017">
    <property type="protein sequence ID" value="CZT23712.1"/>
    <property type="molecule type" value="Genomic_DNA"/>
</dbReference>
<proteinExistence type="predicted"/>
<organism evidence="1 2">
    <name type="scientific">Ramularia collo-cygni</name>
    <dbReference type="NCBI Taxonomy" id="112498"/>
    <lineage>
        <taxon>Eukaryota</taxon>
        <taxon>Fungi</taxon>
        <taxon>Dikarya</taxon>
        <taxon>Ascomycota</taxon>
        <taxon>Pezizomycotina</taxon>
        <taxon>Dothideomycetes</taxon>
        <taxon>Dothideomycetidae</taxon>
        <taxon>Mycosphaerellales</taxon>
        <taxon>Mycosphaerellaceae</taxon>
        <taxon>Ramularia</taxon>
    </lineage>
</organism>
<name>A0A2D3VF25_9PEZI</name>
<dbReference type="Proteomes" id="UP000225277">
    <property type="component" value="Unassembled WGS sequence"/>
</dbReference>
<dbReference type="OrthoDB" id="4062651at2759"/>
<dbReference type="AlphaFoldDB" id="A0A2D3VF25"/>
<gene>
    <name evidence="1" type="ORF">RCC_09426</name>
</gene>
<keyword evidence="2" id="KW-1185">Reference proteome</keyword>
<protein>
    <recommendedName>
        <fullName evidence="3">Protein kinase domain-containing protein</fullName>
    </recommendedName>
</protein>
<evidence type="ECO:0000313" key="1">
    <source>
        <dbReference type="EMBL" id="CZT23712.1"/>
    </source>
</evidence>
<dbReference type="RefSeq" id="XP_023630436.1">
    <property type="nucleotide sequence ID" value="XM_023774668.1"/>
</dbReference>
<evidence type="ECO:0008006" key="3">
    <source>
        <dbReference type="Google" id="ProtNLM"/>
    </source>
</evidence>
<dbReference type="STRING" id="112498.A0A2D3VF25"/>
<accession>A0A2D3VF25</accession>
<sequence>MTSQNDPGCIPPPLPAACRGSFKCYVEAKSQLYEVFWEGSQCYPDFDSVELGPVIMSDEMALTWSHSDLVDFGSNAIVRECHQGDFTIAKIAHPTTEARQLIQHEYDFMRNLAELPAPKVDPQPLMDHDGIYWVSDGVLVEGGLPRTWCKGR</sequence>
<evidence type="ECO:0000313" key="2">
    <source>
        <dbReference type="Proteomes" id="UP000225277"/>
    </source>
</evidence>
<dbReference type="GeneID" id="35604497"/>